<sequence>MWYNTTMSSPLALTPEMQQALSVSGGLPVELTDPATQKVYLLVEKDNQAAAYGEYVERALEEGLADFDAGRFEPWDIEKTIAKARESLNSKHQ</sequence>
<protein>
    <submittedName>
        <fullName evidence="1">Uncharacterized protein</fullName>
    </submittedName>
</protein>
<proteinExistence type="predicted"/>
<dbReference type="EMBL" id="AP021861">
    <property type="protein sequence ID" value="BBO35363.1"/>
    <property type="molecule type" value="Genomic_DNA"/>
</dbReference>
<keyword evidence="2" id="KW-1185">Reference proteome</keyword>
<evidence type="ECO:0000313" key="1">
    <source>
        <dbReference type="EMBL" id="BBO35363.1"/>
    </source>
</evidence>
<dbReference type="AlphaFoldDB" id="A0A5K7XLI7"/>
<evidence type="ECO:0000313" key="2">
    <source>
        <dbReference type="Proteomes" id="UP000326837"/>
    </source>
</evidence>
<reference evidence="2" key="1">
    <citation type="submission" date="2019-10" db="EMBL/GenBank/DDBJ databases">
        <title>Lacipirellula parvula gen. nov., sp. nov., representing a lineage of planctomycetes widespread in freshwater anoxic habitats, and description of the family Lacipirellulaceae.</title>
        <authorList>
            <person name="Dedysh S.N."/>
            <person name="Kulichevskaya I.S."/>
            <person name="Beletsky A.V."/>
            <person name="Rakitin A.L."/>
            <person name="Mardanov A.V."/>
            <person name="Ivanova A.A."/>
            <person name="Saltykova V.X."/>
            <person name="Rijpstra W.I.C."/>
            <person name="Sinninghe Damste J.S."/>
            <person name="Ravin N.V."/>
        </authorList>
    </citation>
    <scope>NUCLEOTIDE SEQUENCE [LARGE SCALE GENOMIC DNA]</scope>
    <source>
        <strain evidence="2">PX69</strain>
    </source>
</reference>
<organism evidence="1 2">
    <name type="scientific">Lacipirellula parvula</name>
    <dbReference type="NCBI Taxonomy" id="2650471"/>
    <lineage>
        <taxon>Bacteria</taxon>
        <taxon>Pseudomonadati</taxon>
        <taxon>Planctomycetota</taxon>
        <taxon>Planctomycetia</taxon>
        <taxon>Pirellulales</taxon>
        <taxon>Lacipirellulaceae</taxon>
        <taxon>Lacipirellula</taxon>
    </lineage>
</organism>
<name>A0A5K7XLI7_9BACT</name>
<dbReference type="Proteomes" id="UP000326837">
    <property type="component" value="Chromosome"/>
</dbReference>
<gene>
    <name evidence="1" type="ORF">PLANPX_4975</name>
</gene>
<accession>A0A5K7XLI7</accession>
<dbReference type="KEGG" id="lpav:PLANPX_4975"/>